<dbReference type="Gene3D" id="3.40.50.300">
    <property type="entry name" value="P-loop containing nucleotide triphosphate hydrolases"/>
    <property type="match status" value="1"/>
</dbReference>
<keyword evidence="2" id="KW-0547">Nucleotide-binding</keyword>
<dbReference type="PROSITE" id="PS00690">
    <property type="entry name" value="DEAH_ATP_HELICASE"/>
    <property type="match status" value="1"/>
</dbReference>
<evidence type="ECO:0000256" key="5">
    <source>
        <dbReference type="ARBA" id="ARBA00023242"/>
    </source>
</evidence>
<dbReference type="Pfam" id="PF00176">
    <property type="entry name" value="SNF2-rel_dom"/>
    <property type="match status" value="1"/>
</dbReference>
<sequence length="841" mass="99428">MKYEILEKYRAFIGDNEFFDSMMGVSSMKKKKPKMRKRGEEYSETEGFVHEAYTFQSSPTYVKGELRDYQIEGVNWLINMYNQGINCILADEMGLGKTLQTITFIGYLKLFEGVNKAHLLIVPKSILHNWQSEVNKFIPELKMFVLHAPKKELKKTEQEMKKSRFDVCITTFEMCLSATNILKKIKWSYIIIDEAHRLKNESSMLSKVVRLFESDHRLLLTGTPLQNNVHELWALLNFLVPELFINADRFESWIMNVDHQNEEAVSKLRNILQAFFLRREKSDVELTLLPKITINLYAELSKMQREWYKSILEKDLTPILGKNETKSVLMNIVCQLRKCCNHPYLFEGAEPGPPFTTDVHLIENSGKLKLLDKLLANLKIKGSRVLIFSQMSRMVDILEDYCIFKEYEYCRLDGSVSTNERTEAINEFNREGSDKFIFLLTTRAGGLGINLATADVVVLYDTDWNPRMDLQAQDRAHRIGQKKQVYVFRLVSENTIEERIVQRSLQKLKLDEVLVKRDSKVDTTIDSKDLLDILAAGIDEIYDEKVEVKEKSIEEIIARSEEKTRELNMKLENIKLNENQSIDLYKWEGEDYKTRPKFDALLRNRPGNRSTRMDSSHRLARPKVYLLPDYQFFPRELHQIQEDENRSWNKILDQKMEEKKLLLYKQGFINWTKKDYMSYIKACEKYGKDNEDKIVEAMNNKDEDEVRNYHKVFWERVDELTDAEKIISMIKRREEKNKKQMKIKEILSKLFCDDNWKDIKISYTTSTKSKQFSDLADKYLLFKYYQFIDSSECYQIVKNEIRQSRKFMYDFYIQTRSITEIQKRINVLAQNILKIHESNNK</sequence>
<dbReference type="PANTHER" id="PTHR45623:SF49">
    <property type="entry name" value="SWI_SNF-RELATED MATRIX-ASSOCIATED ACTIN-DEPENDENT REGULATOR OF CHROMATIN SUBFAMILY A MEMBER 5"/>
    <property type="match status" value="1"/>
</dbReference>
<dbReference type="InterPro" id="IPR027417">
    <property type="entry name" value="P-loop_NTPase"/>
</dbReference>
<dbReference type="EMBL" id="SBIQ01000028">
    <property type="protein sequence ID" value="KAF7684114.1"/>
    <property type="molecule type" value="Genomic_DNA"/>
</dbReference>
<gene>
    <name evidence="9" type="primary">Smarca1</name>
    <name evidence="9" type="ORF">TCON_0679</name>
</gene>
<dbReference type="SUPFAM" id="SSF101224">
    <property type="entry name" value="HAND domain of the nucleosome remodeling ATPase ISWI"/>
    <property type="match status" value="1"/>
</dbReference>
<evidence type="ECO:0000256" key="2">
    <source>
        <dbReference type="ARBA" id="ARBA00022741"/>
    </source>
</evidence>
<comment type="caution">
    <text evidence="9">The sequence shown here is derived from an EMBL/GenBank/DDBJ whole genome shotgun (WGS) entry which is preliminary data.</text>
</comment>
<proteinExistence type="predicted"/>
<evidence type="ECO:0000256" key="3">
    <source>
        <dbReference type="ARBA" id="ARBA00022801"/>
    </source>
</evidence>
<dbReference type="InterPro" id="IPR015195">
    <property type="entry name" value="SLIDE"/>
</dbReference>
<dbReference type="InterPro" id="IPR002464">
    <property type="entry name" value="DNA/RNA_helicase_DEAH_CS"/>
</dbReference>
<dbReference type="InterPro" id="IPR036306">
    <property type="entry name" value="ISWI_HAND-dom_sf"/>
</dbReference>
<dbReference type="Pfam" id="PF00271">
    <property type="entry name" value="Helicase_C"/>
    <property type="match status" value="1"/>
</dbReference>
<dbReference type="InterPro" id="IPR001650">
    <property type="entry name" value="Helicase_C-like"/>
</dbReference>
<keyword evidence="5" id="KW-0539">Nucleus</keyword>
<dbReference type="PROSITE" id="PS51192">
    <property type="entry name" value="HELICASE_ATP_BIND_1"/>
    <property type="match status" value="1"/>
</dbReference>
<dbReference type="InterPro" id="IPR014001">
    <property type="entry name" value="Helicase_ATP-bd"/>
</dbReference>
<dbReference type="InterPro" id="IPR017884">
    <property type="entry name" value="SANT_dom"/>
</dbReference>
<name>A0ABQ7I116_9MICR</name>
<dbReference type="InterPro" id="IPR038718">
    <property type="entry name" value="SNF2-like_sf"/>
</dbReference>
<dbReference type="InterPro" id="IPR009057">
    <property type="entry name" value="Homeodomain-like_sf"/>
</dbReference>
<keyword evidence="3" id="KW-0378">Hydrolase</keyword>
<dbReference type="SUPFAM" id="SSF52540">
    <property type="entry name" value="P-loop containing nucleoside triphosphate hydrolases"/>
    <property type="match status" value="2"/>
</dbReference>
<dbReference type="Pfam" id="PF09111">
    <property type="entry name" value="SLIDE"/>
    <property type="match status" value="1"/>
</dbReference>
<dbReference type="SMART" id="SM00490">
    <property type="entry name" value="HELICc"/>
    <property type="match status" value="1"/>
</dbReference>
<evidence type="ECO:0000313" key="10">
    <source>
        <dbReference type="Proteomes" id="UP001516464"/>
    </source>
</evidence>
<dbReference type="InterPro" id="IPR000330">
    <property type="entry name" value="SNF2_N"/>
</dbReference>
<reference evidence="9 10" key="1">
    <citation type="submission" date="2019-01" db="EMBL/GenBank/DDBJ databases">
        <title>Genomes sequencing and comparative genomics of infectious freshwater microsporidia, Cucumispora dikerogammari and Thelohania contejeani.</title>
        <authorList>
            <person name="Cormier A."/>
            <person name="Giraud I."/>
            <person name="Wattier R."/>
            <person name="Teixeira M."/>
            <person name="Grandjean F."/>
            <person name="Rigaud T."/>
            <person name="Cordaux R."/>
        </authorList>
    </citation>
    <scope>NUCLEOTIDE SEQUENCE [LARGE SCALE GENOMIC DNA]</scope>
    <source>
        <strain evidence="9">T1</strain>
        <tissue evidence="9">Spores</tissue>
    </source>
</reference>
<dbReference type="PANTHER" id="PTHR45623">
    <property type="entry name" value="CHROMODOMAIN-HELICASE-DNA-BINDING PROTEIN 3-RELATED-RELATED"/>
    <property type="match status" value="1"/>
</dbReference>
<evidence type="ECO:0000256" key="4">
    <source>
        <dbReference type="ARBA" id="ARBA00022840"/>
    </source>
</evidence>
<dbReference type="PROSITE" id="PS51194">
    <property type="entry name" value="HELICASE_CTER"/>
    <property type="match status" value="1"/>
</dbReference>
<dbReference type="PROSITE" id="PS51293">
    <property type="entry name" value="SANT"/>
    <property type="match status" value="1"/>
</dbReference>
<keyword evidence="10" id="KW-1185">Reference proteome</keyword>
<protein>
    <submittedName>
        <fullName evidence="9">Global transcription activator SNF2L1</fullName>
    </submittedName>
</protein>
<dbReference type="InterPro" id="IPR049730">
    <property type="entry name" value="SNF2/RAD54-like_C"/>
</dbReference>
<dbReference type="SMART" id="SM00487">
    <property type="entry name" value="DEXDc"/>
    <property type="match status" value="1"/>
</dbReference>
<evidence type="ECO:0000259" key="6">
    <source>
        <dbReference type="PROSITE" id="PS51192"/>
    </source>
</evidence>
<dbReference type="Gene3D" id="3.40.50.10810">
    <property type="entry name" value="Tandem AAA-ATPase domain"/>
    <property type="match status" value="1"/>
</dbReference>
<feature type="domain" description="SANT" evidence="8">
    <location>
        <begin position="666"/>
        <end position="718"/>
    </location>
</feature>
<organism evidence="9 10">
    <name type="scientific">Astathelohania contejeani</name>
    <dbReference type="NCBI Taxonomy" id="164912"/>
    <lineage>
        <taxon>Eukaryota</taxon>
        <taxon>Fungi</taxon>
        <taxon>Fungi incertae sedis</taxon>
        <taxon>Microsporidia</taxon>
        <taxon>Astathelohaniidae</taxon>
        <taxon>Astathelohania</taxon>
    </lineage>
</organism>
<evidence type="ECO:0000259" key="7">
    <source>
        <dbReference type="PROSITE" id="PS51194"/>
    </source>
</evidence>
<accession>A0ABQ7I116</accession>
<dbReference type="CDD" id="cd18793">
    <property type="entry name" value="SF2_C_SNF"/>
    <property type="match status" value="1"/>
</dbReference>
<dbReference type="SUPFAM" id="SSF46689">
    <property type="entry name" value="Homeodomain-like"/>
    <property type="match status" value="2"/>
</dbReference>
<dbReference type="Gene3D" id="1.10.10.60">
    <property type="entry name" value="Homeodomain-like"/>
    <property type="match status" value="2"/>
</dbReference>
<feature type="domain" description="Helicase C-terminal" evidence="7">
    <location>
        <begin position="370"/>
        <end position="529"/>
    </location>
</feature>
<evidence type="ECO:0000256" key="1">
    <source>
        <dbReference type="ARBA" id="ARBA00004123"/>
    </source>
</evidence>
<evidence type="ECO:0000313" key="9">
    <source>
        <dbReference type="EMBL" id="KAF7684114.1"/>
    </source>
</evidence>
<feature type="domain" description="Helicase ATP-binding" evidence="6">
    <location>
        <begin position="78"/>
        <end position="242"/>
    </location>
</feature>
<dbReference type="Proteomes" id="UP001516464">
    <property type="component" value="Unassembled WGS sequence"/>
</dbReference>
<keyword evidence="4" id="KW-0067">ATP-binding</keyword>
<comment type="subcellular location">
    <subcellularLocation>
        <location evidence="1">Nucleus</location>
    </subcellularLocation>
</comment>
<evidence type="ECO:0000259" key="8">
    <source>
        <dbReference type="PROSITE" id="PS51293"/>
    </source>
</evidence>